<comment type="caution">
    <text evidence="2">The sequence shown here is derived from an EMBL/GenBank/DDBJ whole genome shotgun (WGS) entry which is preliminary data.</text>
</comment>
<keyword evidence="1" id="KW-0812">Transmembrane</keyword>
<dbReference type="Proteomes" id="UP001209878">
    <property type="component" value="Unassembled WGS sequence"/>
</dbReference>
<sequence length="177" mass="19035">MGLKQKVAGLDCYRCTYLKLETSNAALGYVLKAFSKLSSDHCKLEKDEDLHEVNKRTCPPAEDGQVSKCVVLNGTVTTSLDLTVTSVEFKYHTLTRDCVQVAENDATTTDGCHDALPSSGPVRRLMKGSLQSLSVGDVSYRGTACYYGHLTAAAGRVYHAPAVIVTLLVSFLLSAVA</sequence>
<feature type="transmembrane region" description="Helical" evidence="1">
    <location>
        <begin position="157"/>
        <end position="176"/>
    </location>
</feature>
<dbReference type="EMBL" id="JAODUO010000165">
    <property type="protein sequence ID" value="KAK2187445.1"/>
    <property type="molecule type" value="Genomic_DNA"/>
</dbReference>
<proteinExistence type="predicted"/>
<name>A0AAD9UFK5_RIDPI</name>
<dbReference type="AlphaFoldDB" id="A0AAD9UFK5"/>
<evidence type="ECO:0000313" key="3">
    <source>
        <dbReference type="Proteomes" id="UP001209878"/>
    </source>
</evidence>
<reference evidence="2" key="1">
    <citation type="journal article" date="2023" name="Mol. Biol. Evol.">
        <title>Third-Generation Sequencing Reveals the Adaptive Role of the Epigenome in Three Deep-Sea Polychaetes.</title>
        <authorList>
            <person name="Perez M."/>
            <person name="Aroh O."/>
            <person name="Sun Y."/>
            <person name="Lan Y."/>
            <person name="Juniper S.K."/>
            <person name="Young C.R."/>
            <person name="Angers B."/>
            <person name="Qian P.Y."/>
        </authorList>
    </citation>
    <scope>NUCLEOTIDE SEQUENCE</scope>
    <source>
        <strain evidence="2">R07B-5</strain>
    </source>
</reference>
<protein>
    <submittedName>
        <fullName evidence="2">Uncharacterized protein</fullName>
    </submittedName>
</protein>
<gene>
    <name evidence="2" type="ORF">NP493_165g04037</name>
</gene>
<keyword evidence="1" id="KW-1133">Transmembrane helix</keyword>
<organism evidence="2 3">
    <name type="scientific">Ridgeia piscesae</name>
    <name type="common">Tubeworm</name>
    <dbReference type="NCBI Taxonomy" id="27915"/>
    <lineage>
        <taxon>Eukaryota</taxon>
        <taxon>Metazoa</taxon>
        <taxon>Spiralia</taxon>
        <taxon>Lophotrochozoa</taxon>
        <taxon>Annelida</taxon>
        <taxon>Polychaeta</taxon>
        <taxon>Sedentaria</taxon>
        <taxon>Canalipalpata</taxon>
        <taxon>Sabellida</taxon>
        <taxon>Siboglinidae</taxon>
        <taxon>Ridgeia</taxon>
    </lineage>
</organism>
<keyword evidence="3" id="KW-1185">Reference proteome</keyword>
<keyword evidence="1" id="KW-0472">Membrane</keyword>
<evidence type="ECO:0000313" key="2">
    <source>
        <dbReference type="EMBL" id="KAK2187445.1"/>
    </source>
</evidence>
<evidence type="ECO:0000256" key="1">
    <source>
        <dbReference type="SAM" id="Phobius"/>
    </source>
</evidence>
<accession>A0AAD9UFK5</accession>